<accession>A0A2S4PKT8</accession>
<reference evidence="1 2" key="1">
    <citation type="submission" date="2017-10" db="EMBL/GenBank/DDBJ databases">
        <title>Development of genomic resources for the powdery mildew, Erysiphe pulchra.</title>
        <authorList>
            <person name="Wadl P.A."/>
            <person name="Mack B.M."/>
            <person name="Moore G."/>
            <person name="Beltz S.B."/>
        </authorList>
    </citation>
    <scope>NUCLEOTIDE SEQUENCE [LARGE SCALE GENOMIC DNA]</scope>
    <source>
        <strain evidence="1">Cflorida</strain>
    </source>
</reference>
<organism evidence="1 2">
    <name type="scientific">Erysiphe pulchra</name>
    <dbReference type="NCBI Taxonomy" id="225359"/>
    <lineage>
        <taxon>Eukaryota</taxon>
        <taxon>Fungi</taxon>
        <taxon>Dikarya</taxon>
        <taxon>Ascomycota</taxon>
        <taxon>Pezizomycotina</taxon>
        <taxon>Leotiomycetes</taxon>
        <taxon>Erysiphales</taxon>
        <taxon>Erysiphaceae</taxon>
        <taxon>Erysiphe</taxon>
    </lineage>
</organism>
<dbReference type="EMBL" id="PEDP01002470">
    <property type="protein sequence ID" value="POS82642.1"/>
    <property type="molecule type" value="Genomic_DNA"/>
</dbReference>
<sequence length="233" mass="27038">MKPRPKTSPYASPLVEIEFNETKNIYSVPRVLLQGQSWVSDDGDSYTCPYSEEVGHVLIHFLFTGEYQILEIDETNITEDKKLAELRIAVRVLLVLGDWKSRGIQELVQAEIESLSRSIHIFDVVRLADEEFRGRTVKYSFEQEKWLKNFLAEGLNTAFENNMTDFEDISLFDKLHYTDLIKYLVKDLFKTYYSRILKLDKEKLSIKEPQETNSASTNSVTTMALIPLNMSYN</sequence>
<dbReference type="PANTHER" id="PTHR37538:SF1">
    <property type="entry name" value="BTB DOMAIN-CONTAINING PROTEIN"/>
    <property type="match status" value="1"/>
</dbReference>
<name>A0A2S4PKT8_9PEZI</name>
<keyword evidence="2" id="KW-1185">Reference proteome</keyword>
<dbReference type="Proteomes" id="UP000237438">
    <property type="component" value="Unassembled WGS sequence"/>
</dbReference>
<dbReference type="PANTHER" id="PTHR37538">
    <property type="entry name" value="BTB DOMAIN-CONTAINING PROTEIN"/>
    <property type="match status" value="1"/>
</dbReference>
<dbReference type="OrthoDB" id="3594103at2759"/>
<dbReference type="STRING" id="225359.A0A2S4PKT8"/>
<evidence type="ECO:0008006" key="3">
    <source>
        <dbReference type="Google" id="ProtNLM"/>
    </source>
</evidence>
<comment type="caution">
    <text evidence="1">The sequence shown here is derived from an EMBL/GenBank/DDBJ whole genome shotgun (WGS) entry which is preliminary data.</text>
</comment>
<feature type="non-terminal residue" evidence="1">
    <location>
        <position position="233"/>
    </location>
</feature>
<dbReference type="AlphaFoldDB" id="A0A2S4PKT8"/>
<proteinExistence type="predicted"/>
<protein>
    <recommendedName>
        <fullName evidence="3">BTB domain-containing protein</fullName>
    </recommendedName>
</protein>
<evidence type="ECO:0000313" key="1">
    <source>
        <dbReference type="EMBL" id="POS82642.1"/>
    </source>
</evidence>
<gene>
    <name evidence="1" type="ORF">EPUL_006344</name>
</gene>
<evidence type="ECO:0000313" key="2">
    <source>
        <dbReference type="Proteomes" id="UP000237438"/>
    </source>
</evidence>